<reference evidence="6 7" key="1">
    <citation type="journal article" date="2023" name="ISME J.">
        <title>Thermophilic Dehalococcoidia with unusual traits shed light on an unexpected past.</title>
        <authorList>
            <person name="Palmer M."/>
            <person name="Covington J.K."/>
            <person name="Zhou E.M."/>
            <person name="Thomas S.C."/>
            <person name="Habib N."/>
            <person name="Seymour C.O."/>
            <person name="Lai D."/>
            <person name="Johnston J."/>
            <person name="Hashimi A."/>
            <person name="Jiao J.Y."/>
            <person name="Muok A.R."/>
            <person name="Liu L."/>
            <person name="Xian W.D."/>
            <person name="Zhi X.Y."/>
            <person name="Li M.M."/>
            <person name="Silva L.P."/>
            <person name="Bowen B.P."/>
            <person name="Louie K."/>
            <person name="Briegel A."/>
            <person name="Pett-Ridge J."/>
            <person name="Weber P.K."/>
            <person name="Tocheva E.I."/>
            <person name="Woyke T."/>
            <person name="Northen T.R."/>
            <person name="Mayali X."/>
            <person name="Li W.J."/>
            <person name="Hedlund B.P."/>
        </authorList>
    </citation>
    <scope>NUCLEOTIDE SEQUENCE [LARGE SCALE GENOMIC DNA]</scope>
    <source>
        <strain evidence="6 7">YIM 72310</strain>
    </source>
</reference>
<accession>A0ABY7M5Y4</accession>
<dbReference type="SUPFAM" id="SSF52172">
    <property type="entry name" value="CheY-like"/>
    <property type="match status" value="1"/>
</dbReference>
<evidence type="ECO:0000256" key="2">
    <source>
        <dbReference type="PROSITE-ProRule" id="PRU00169"/>
    </source>
</evidence>
<dbReference type="EMBL" id="CP115149">
    <property type="protein sequence ID" value="WBL35946.1"/>
    <property type="molecule type" value="Genomic_DNA"/>
</dbReference>
<dbReference type="CDD" id="cd17574">
    <property type="entry name" value="REC_OmpR"/>
    <property type="match status" value="1"/>
</dbReference>
<dbReference type="Gene3D" id="1.10.10.10">
    <property type="entry name" value="Winged helix-like DNA-binding domain superfamily/Winged helix DNA-binding domain"/>
    <property type="match status" value="1"/>
</dbReference>
<name>A0ABY7M5Y4_9CHLR</name>
<dbReference type="Gene3D" id="6.10.250.690">
    <property type="match status" value="1"/>
</dbReference>
<dbReference type="RefSeq" id="WP_270056471.1">
    <property type="nucleotide sequence ID" value="NZ_CP115149.1"/>
</dbReference>
<proteinExistence type="predicted"/>
<evidence type="ECO:0000313" key="6">
    <source>
        <dbReference type="EMBL" id="WBL35946.1"/>
    </source>
</evidence>
<dbReference type="PANTHER" id="PTHR48111:SF50">
    <property type="entry name" value="KDP OPERON TRANSCRIPTIONAL REGULATORY PROTEIN KDPE"/>
    <property type="match status" value="1"/>
</dbReference>
<dbReference type="InterPro" id="IPR011006">
    <property type="entry name" value="CheY-like_superfamily"/>
</dbReference>
<evidence type="ECO:0000256" key="1">
    <source>
        <dbReference type="ARBA" id="ARBA00023125"/>
    </source>
</evidence>
<dbReference type="InterPro" id="IPR001789">
    <property type="entry name" value="Sig_transdc_resp-reg_receiver"/>
</dbReference>
<evidence type="ECO:0000259" key="4">
    <source>
        <dbReference type="PROSITE" id="PS50110"/>
    </source>
</evidence>
<dbReference type="InterPro" id="IPR039420">
    <property type="entry name" value="WalR-like"/>
</dbReference>
<dbReference type="Pfam" id="PF00486">
    <property type="entry name" value="Trans_reg_C"/>
    <property type="match status" value="1"/>
</dbReference>
<protein>
    <submittedName>
        <fullName evidence="6">Response regulator transcription factor</fullName>
    </submittedName>
</protein>
<dbReference type="InterPro" id="IPR036388">
    <property type="entry name" value="WH-like_DNA-bd_sf"/>
</dbReference>
<dbReference type="SMART" id="SM00448">
    <property type="entry name" value="REC"/>
    <property type="match status" value="1"/>
</dbReference>
<keyword evidence="1 3" id="KW-0238">DNA-binding</keyword>
<dbReference type="PANTHER" id="PTHR48111">
    <property type="entry name" value="REGULATOR OF RPOS"/>
    <property type="match status" value="1"/>
</dbReference>
<evidence type="ECO:0000256" key="3">
    <source>
        <dbReference type="PROSITE-ProRule" id="PRU01091"/>
    </source>
</evidence>
<dbReference type="InterPro" id="IPR001867">
    <property type="entry name" value="OmpR/PhoB-type_DNA-bd"/>
</dbReference>
<dbReference type="SMART" id="SM00862">
    <property type="entry name" value="Trans_reg_C"/>
    <property type="match status" value="1"/>
</dbReference>
<evidence type="ECO:0000259" key="5">
    <source>
        <dbReference type="PROSITE" id="PS51755"/>
    </source>
</evidence>
<dbReference type="PROSITE" id="PS50110">
    <property type="entry name" value="RESPONSE_REGULATORY"/>
    <property type="match status" value="1"/>
</dbReference>
<evidence type="ECO:0000313" key="7">
    <source>
        <dbReference type="Proteomes" id="UP001212803"/>
    </source>
</evidence>
<dbReference type="Gene3D" id="3.40.50.2300">
    <property type="match status" value="1"/>
</dbReference>
<gene>
    <name evidence="6" type="ORF">O0235_14420</name>
</gene>
<feature type="domain" description="Response regulatory" evidence="4">
    <location>
        <begin position="6"/>
        <end position="119"/>
    </location>
</feature>
<keyword evidence="2" id="KW-0597">Phosphoprotein</keyword>
<dbReference type="CDD" id="cd00383">
    <property type="entry name" value="trans_reg_C"/>
    <property type="match status" value="1"/>
</dbReference>
<sequence>MSAEPLLLVVDDEAGVLRLMKLELTAQGFRVITAADGEEALRLAEEQRPDAVVLDIMMPGISGLEVMRRLRERSNVPIILVTAKDKDSDKVRGLELGADDYVVKPFNPDELGARIRAVLRRAVAAEVDRVVRAGNVEIDLNRRLVHKNGEQVSLTRTEWLLLQHLAANPDKVILAPELLSKVWGPEYRDDLQYLRVWVSRLRAKIEDAPAEPRIIKTLPGIGYMLSTGGGTED</sequence>
<dbReference type="Pfam" id="PF00072">
    <property type="entry name" value="Response_reg"/>
    <property type="match status" value="1"/>
</dbReference>
<dbReference type="Proteomes" id="UP001212803">
    <property type="component" value="Chromosome"/>
</dbReference>
<feature type="modified residue" description="4-aspartylphosphate" evidence="2">
    <location>
        <position position="55"/>
    </location>
</feature>
<organism evidence="6 7">
    <name type="scientific">Tepidiforma flava</name>
    <dbReference type="NCBI Taxonomy" id="3004094"/>
    <lineage>
        <taxon>Bacteria</taxon>
        <taxon>Bacillati</taxon>
        <taxon>Chloroflexota</taxon>
        <taxon>Tepidiformia</taxon>
        <taxon>Tepidiformales</taxon>
        <taxon>Tepidiformaceae</taxon>
        <taxon>Tepidiforma</taxon>
    </lineage>
</organism>
<keyword evidence="7" id="KW-1185">Reference proteome</keyword>
<feature type="DNA-binding region" description="OmpR/PhoB-type" evidence="3">
    <location>
        <begin position="128"/>
        <end position="227"/>
    </location>
</feature>
<feature type="domain" description="OmpR/PhoB-type" evidence="5">
    <location>
        <begin position="128"/>
        <end position="227"/>
    </location>
</feature>
<dbReference type="PROSITE" id="PS51755">
    <property type="entry name" value="OMPR_PHOB"/>
    <property type="match status" value="1"/>
</dbReference>